<evidence type="ECO:0000313" key="22">
    <source>
        <dbReference type="EMBL" id="KAK9686987.1"/>
    </source>
</evidence>
<gene>
    <name evidence="22" type="ORF">QE152_g36789</name>
</gene>
<feature type="binding site" evidence="15">
    <location>
        <position position="533"/>
    </location>
    <ligand>
        <name>L-glutamate</name>
        <dbReference type="ChEBI" id="CHEBI:29985"/>
    </ligand>
</feature>
<evidence type="ECO:0000256" key="14">
    <source>
        <dbReference type="ARBA" id="ARBA00034104"/>
    </source>
</evidence>
<evidence type="ECO:0000256" key="10">
    <source>
        <dbReference type="ARBA" id="ARBA00023180"/>
    </source>
</evidence>
<evidence type="ECO:0000259" key="21">
    <source>
        <dbReference type="SMART" id="SM00918"/>
    </source>
</evidence>
<dbReference type="Gene3D" id="3.40.190.10">
    <property type="entry name" value="Periplasmic binding protein-like II"/>
    <property type="match status" value="2"/>
</dbReference>
<accession>A0AAW1ICM9</accession>
<dbReference type="Gene3D" id="1.10.287.70">
    <property type="match status" value="1"/>
</dbReference>
<dbReference type="Proteomes" id="UP001458880">
    <property type="component" value="Unassembled WGS sequence"/>
</dbReference>
<evidence type="ECO:0000256" key="19">
    <source>
        <dbReference type="SAM" id="SignalP"/>
    </source>
</evidence>
<feature type="disulfide bond" evidence="17">
    <location>
        <begin position="767"/>
        <end position="825"/>
    </location>
</feature>
<dbReference type="SMART" id="SM00918">
    <property type="entry name" value="Lig_chan-Glu_bd"/>
    <property type="match status" value="1"/>
</dbReference>
<keyword evidence="11" id="KW-0628">Postsynaptic cell membrane</keyword>
<keyword evidence="5 18" id="KW-1133">Transmembrane helix</keyword>
<dbReference type="SMART" id="SM00079">
    <property type="entry name" value="PBPe"/>
    <property type="match status" value="1"/>
</dbReference>
<comment type="caution">
    <text evidence="22">The sequence shown here is derived from an EMBL/GenBank/DDBJ whole genome shotgun (WGS) entry which is preliminary data.</text>
</comment>
<dbReference type="GO" id="GO:0045211">
    <property type="term" value="C:postsynaptic membrane"/>
    <property type="evidence" value="ECO:0007669"/>
    <property type="project" value="UniProtKB-SubCell"/>
</dbReference>
<evidence type="ECO:0000256" key="16">
    <source>
        <dbReference type="PIRSR" id="PIRSR601508-2"/>
    </source>
</evidence>
<feature type="site" description="Interaction with the cone snail toxin Con-ikot-ikot" evidence="16">
    <location>
        <position position="710"/>
    </location>
</feature>
<evidence type="ECO:0000256" key="6">
    <source>
        <dbReference type="ARBA" id="ARBA00023018"/>
    </source>
</evidence>
<evidence type="ECO:0000256" key="8">
    <source>
        <dbReference type="ARBA" id="ARBA00023136"/>
    </source>
</evidence>
<comment type="similarity">
    <text evidence="1">Belongs to the glutamate-gated ion channel (TC 1.A.10.1) family.</text>
</comment>
<dbReference type="PRINTS" id="PR00177">
    <property type="entry name" value="NMDARECEPTOR"/>
</dbReference>
<feature type="binding site" evidence="15">
    <location>
        <position position="538"/>
    </location>
    <ligand>
        <name>L-glutamate</name>
        <dbReference type="ChEBI" id="CHEBI:29985"/>
    </ligand>
</feature>
<dbReference type="Pfam" id="PF01094">
    <property type="entry name" value="ANF_receptor"/>
    <property type="match status" value="1"/>
</dbReference>
<sequence length="899" mass="102948">MKQFVILLCFAAGCLGTGNTAIPVDIGILYTDEDPIADIAIRHMEDRLKLFTNYTIKTHLVNVKDMSSCTMENIVCDMVEKGIYGIIGPPFEATNLIVQSVSEKLELPQLQTFWNPAMSDANNRTQVLNVYPDANMLAKAWATLIKGMGWRSYVLLYEDDDSLIQAQEILKLQREAADDFPIMIRKLLPDSDQSTLLKQIKVSKQVHVILVCRSDRILDILTQAETINMFEDYRSYVLMSLDAHTIDISGLKNNSANITTFRMIPTNKNSIRNVIRDWEFMEERYGRPTKINPETVKLSTALLHDAIHLFMTTFVELSYTRTFNPNPLKCRKNDIFVHGLEIAEYQKLRPLLNGILSEPLTGTIEFDSFGRRRNFKLQVVDLYNGRYRYTGDWSSENPDHIKPLTTPTNDTVYITDTNLQKGIVRVAAKEGEPYIMSVYNNDTGKTEFGRFNRGDSNNLTIMSVYNNDTGKTEFEGYAVDLIEEIATILKFSYEFYLVHDKKYGNYDPKIKNWNGLIREIIDRKAHLAICDLTITHERGRAVDFSMPFMTLGISILYSKAAKEMPDLLAFKEPLSDNIWLCIATAYLIMSLMIYITARLTPSEWESPHPCDDNPQELENIWSLRNSFWLTLGSIMAQGCDILPKGLSTRMLTSMWWFFSLIITASYTANLAAFLTNERMEPTIESYEDLAKQSVIKYGCVDGGATATFFRDSNVSTFQKMWSTMISSEPWVFQPTNKDGVKNVKTRKKMYAFFMESSQIEYERERDCELTQVGSWLDTKGYGIAMPINSPYRTSINEAILRLQENGILRKLKDKWWKQERGGGQCNETEHSAADSATELGIDQSCGRCVCGVNRWCSTRVRRCHFRVPMECTKNIRRGTDDSRTSFRDGIEVRPESIRI</sequence>
<feature type="binding site" evidence="15">
    <location>
        <position position="755"/>
    </location>
    <ligand>
        <name>L-glutamate</name>
        <dbReference type="ChEBI" id="CHEBI:29985"/>
    </ligand>
</feature>
<dbReference type="FunFam" id="3.40.190.10:FF:000061">
    <property type="entry name" value="Glutamate receptor, ionotropic kainate"/>
    <property type="match status" value="1"/>
</dbReference>
<keyword evidence="10" id="KW-0325">Glycoprotein</keyword>
<keyword evidence="12" id="KW-1071">Ligand-gated ion channel</keyword>
<dbReference type="SUPFAM" id="SSF53822">
    <property type="entry name" value="Periplasmic binding protein-like I"/>
    <property type="match status" value="1"/>
</dbReference>
<feature type="binding site" evidence="15">
    <location>
        <position position="705"/>
    </location>
    <ligand>
        <name>L-glutamate</name>
        <dbReference type="ChEBI" id="CHEBI:29985"/>
    </ligand>
</feature>
<dbReference type="GO" id="GO:0038023">
    <property type="term" value="F:signaling receptor activity"/>
    <property type="evidence" value="ECO:0007669"/>
    <property type="project" value="InterPro"/>
</dbReference>
<dbReference type="PANTHER" id="PTHR18966">
    <property type="entry name" value="IONOTROPIC GLUTAMATE RECEPTOR"/>
    <property type="match status" value="1"/>
</dbReference>
<evidence type="ECO:0000256" key="9">
    <source>
        <dbReference type="ARBA" id="ARBA00023170"/>
    </source>
</evidence>
<evidence type="ECO:0000256" key="18">
    <source>
        <dbReference type="SAM" id="Phobius"/>
    </source>
</evidence>
<keyword evidence="7" id="KW-0406">Ion transport</keyword>
<keyword evidence="23" id="KW-1185">Reference proteome</keyword>
<keyword evidence="17" id="KW-1015">Disulfide bond</keyword>
<dbReference type="AlphaFoldDB" id="A0AAW1ICM9"/>
<proteinExistence type="inferred from homology"/>
<dbReference type="InterPro" id="IPR001508">
    <property type="entry name" value="Iono_Glu_rcpt_met"/>
</dbReference>
<dbReference type="InterPro" id="IPR019594">
    <property type="entry name" value="Glu/Gly-bd"/>
</dbReference>
<dbReference type="FunFam" id="1.10.287.70:FF:000010">
    <property type="entry name" value="Putative glutamate receptor ionotropic kainate 1"/>
    <property type="match status" value="1"/>
</dbReference>
<feature type="chain" id="PRO_5043867126" evidence="19">
    <location>
        <begin position="17"/>
        <end position="899"/>
    </location>
</feature>
<dbReference type="GO" id="GO:0015276">
    <property type="term" value="F:ligand-gated monoatomic ion channel activity"/>
    <property type="evidence" value="ECO:0007669"/>
    <property type="project" value="InterPro"/>
</dbReference>
<keyword evidence="6" id="KW-0770">Synapse</keyword>
<dbReference type="Gene3D" id="3.40.50.2300">
    <property type="match status" value="2"/>
</dbReference>
<keyword evidence="4 18" id="KW-0812">Transmembrane</keyword>
<dbReference type="Pfam" id="PF10613">
    <property type="entry name" value="Lig_chan-Glu_bd"/>
    <property type="match status" value="1"/>
</dbReference>
<comment type="subcellular location">
    <subcellularLocation>
        <location evidence="14">Postsynaptic cell membrane</location>
        <topology evidence="14">Multi-pass membrane protein</topology>
    </subcellularLocation>
</comment>
<evidence type="ECO:0000313" key="23">
    <source>
        <dbReference type="Proteomes" id="UP001458880"/>
    </source>
</evidence>
<feature type="transmembrane region" description="Helical" evidence="18">
    <location>
        <begin position="654"/>
        <end position="674"/>
    </location>
</feature>
<evidence type="ECO:0000256" key="1">
    <source>
        <dbReference type="ARBA" id="ARBA00008685"/>
    </source>
</evidence>
<reference evidence="22 23" key="1">
    <citation type="journal article" date="2024" name="BMC Genomics">
        <title>De novo assembly and annotation of Popillia japonica's genome with initial clues to its potential as an invasive pest.</title>
        <authorList>
            <person name="Cucini C."/>
            <person name="Boschi S."/>
            <person name="Funari R."/>
            <person name="Cardaioli E."/>
            <person name="Iannotti N."/>
            <person name="Marturano G."/>
            <person name="Paoli F."/>
            <person name="Bruttini M."/>
            <person name="Carapelli A."/>
            <person name="Frati F."/>
            <person name="Nardi F."/>
        </authorList>
    </citation>
    <scope>NUCLEOTIDE SEQUENCE [LARGE SCALE GENOMIC DNA]</scope>
    <source>
        <strain evidence="22">DMR45628</strain>
    </source>
</reference>
<dbReference type="FunFam" id="3.40.190.10:FF:000178">
    <property type="entry name" value="Glutamate receptor subunit"/>
    <property type="match status" value="1"/>
</dbReference>
<feature type="site" description="Crucial to convey clamshell closure to channel opening" evidence="16">
    <location>
        <position position="683"/>
    </location>
</feature>
<evidence type="ECO:0000256" key="17">
    <source>
        <dbReference type="PIRSR" id="PIRSR601508-3"/>
    </source>
</evidence>
<protein>
    <submittedName>
        <fullName evidence="22">Ligand-gated ion channel</fullName>
    </submittedName>
</protein>
<keyword evidence="3" id="KW-1003">Cell membrane</keyword>
<dbReference type="InterPro" id="IPR015683">
    <property type="entry name" value="Ionotropic_Glu_rcpt"/>
</dbReference>
<feature type="domain" description="Ionotropic glutamate receptor L-glutamate and glycine-binding" evidence="21">
    <location>
        <begin position="459"/>
        <end position="522"/>
    </location>
</feature>
<dbReference type="SUPFAM" id="SSF53850">
    <property type="entry name" value="Periplasmic binding protein-like II"/>
    <property type="match status" value="1"/>
</dbReference>
<evidence type="ECO:0000256" key="13">
    <source>
        <dbReference type="ARBA" id="ARBA00023303"/>
    </source>
</evidence>
<evidence type="ECO:0000256" key="11">
    <source>
        <dbReference type="ARBA" id="ARBA00023257"/>
    </source>
</evidence>
<dbReference type="InterPro" id="IPR001828">
    <property type="entry name" value="ANF_lig-bd_rcpt"/>
</dbReference>
<keyword evidence="13" id="KW-0407">Ion channel</keyword>
<evidence type="ECO:0000256" key="5">
    <source>
        <dbReference type="ARBA" id="ARBA00022989"/>
    </source>
</evidence>
<keyword evidence="2" id="KW-0813">Transport</keyword>
<feature type="signal peptide" evidence="19">
    <location>
        <begin position="1"/>
        <end position="16"/>
    </location>
</feature>
<keyword evidence="9" id="KW-0675">Receptor</keyword>
<keyword evidence="19" id="KW-0732">Signal</keyword>
<dbReference type="CDD" id="cd06382">
    <property type="entry name" value="PBP1_iGluR_Kainate"/>
    <property type="match status" value="1"/>
</dbReference>
<evidence type="ECO:0000259" key="20">
    <source>
        <dbReference type="SMART" id="SM00079"/>
    </source>
</evidence>
<keyword evidence="8 18" id="KW-0472">Membrane</keyword>
<organism evidence="22 23">
    <name type="scientific">Popillia japonica</name>
    <name type="common">Japanese beetle</name>
    <dbReference type="NCBI Taxonomy" id="7064"/>
    <lineage>
        <taxon>Eukaryota</taxon>
        <taxon>Metazoa</taxon>
        <taxon>Ecdysozoa</taxon>
        <taxon>Arthropoda</taxon>
        <taxon>Hexapoda</taxon>
        <taxon>Insecta</taxon>
        <taxon>Pterygota</taxon>
        <taxon>Neoptera</taxon>
        <taxon>Endopterygota</taxon>
        <taxon>Coleoptera</taxon>
        <taxon>Polyphaga</taxon>
        <taxon>Scarabaeiformia</taxon>
        <taxon>Scarabaeidae</taxon>
        <taxon>Rutelinae</taxon>
        <taxon>Popillia</taxon>
    </lineage>
</organism>
<dbReference type="SUPFAM" id="SSF81324">
    <property type="entry name" value="Voltage-gated potassium channels"/>
    <property type="match status" value="1"/>
</dbReference>
<evidence type="ECO:0000256" key="2">
    <source>
        <dbReference type="ARBA" id="ARBA00022448"/>
    </source>
</evidence>
<evidence type="ECO:0000256" key="12">
    <source>
        <dbReference type="ARBA" id="ARBA00023286"/>
    </source>
</evidence>
<evidence type="ECO:0000256" key="15">
    <source>
        <dbReference type="PIRSR" id="PIRSR601508-1"/>
    </source>
</evidence>
<evidence type="ECO:0000256" key="7">
    <source>
        <dbReference type="ARBA" id="ARBA00023065"/>
    </source>
</evidence>
<feature type="domain" description="Ionotropic glutamate receptor C-terminal" evidence="20">
    <location>
        <begin position="450"/>
        <end position="818"/>
    </location>
</feature>
<dbReference type="InterPro" id="IPR001320">
    <property type="entry name" value="Iontro_rcpt_C"/>
</dbReference>
<feature type="disulfide bond" evidence="17">
    <location>
        <begin position="76"/>
        <end position="330"/>
    </location>
</feature>
<evidence type="ECO:0000256" key="3">
    <source>
        <dbReference type="ARBA" id="ARBA00022475"/>
    </source>
</evidence>
<name>A0AAW1ICM9_POPJA</name>
<dbReference type="Pfam" id="PF00060">
    <property type="entry name" value="Lig_chan"/>
    <property type="match status" value="1"/>
</dbReference>
<dbReference type="EMBL" id="JASPKY010000669">
    <property type="protein sequence ID" value="KAK9686987.1"/>
    <property type="molecule type" value="Genomic_DNA"/>
</dbReference>
<evidence type="ECO:0000256" key="4">
    <source>
        <dbReference type="ARBA" id="ARBA00022692"/>
    </source>
</evidence>
<dbReference type="InterPro" id="IPR028082">
    <property type="entry name" value="Peripla_BP_I"/>
</dbReference>